<dbReference type="InterPro" id="IPR014001">
    <property type="entry name" value="Helicase_ATP-bd"/>
</dbReference>
<dbReference type="Pfam" id="PF18319">
    <property type="entry name" value="Zn_ribbon_PriA"/>
    <property type="match status" value="1"/>
</dbReference>
<organism evidence="13 14">
    <name type="scientific">Mariniplasma anaerobium</name>
    <dbReference type="NCBI Taxonomy" id="2735436"/>
    <lineage>
        <taxon>Bacteria</taxon>
        <taxon>Bacillati</taxon>
        <taxon>Mycoplasmatota</taxon>
        <taxon>Mollicutes</taxon>
        <taxon>Acholeplasmatales</taxon>
        <taxon>Acholeplasmataceae</taxon>
        <taxon>Mariniplasma</taxon>
    </lineage>
</organism>
<dbReference type="GO" id="GO:0008270">
    <property type="term" value="F:zinc ion binding"/>
    <property type="evidence" value="ECO:0007669"/>
    <property type="project" value="UniProtKB-UniRule"/>
</dbReference>
<dbReference type="GO" id="GO:0043138">
    <property type="term" value="F:3'-5' DNA helicase activity"/>
    <property type="evidence" value="ECO:0007669"/>
    <property type="project" value="UniProtKB-EC"/>
</dbReference>
<comment type="similarity">
    <text evidence="12">Belongs to the helicase family. PriA subfamily.</text>
</comment>
<reference evidence="13" key="1">
    <citation type="submission" date="2021-01" db="EMBL/GenBank/DDBJ databases">
        <title>Draft genome sequence of Acholeplasmataceae bacterium strain Mahy22.</title>
        <authorList>
            <person name="Watanabe M."/>
            <person name="Kojima H."/>
            <person name="Fukui M."/>
        </authorList>
    </citation>
    <scope>NUCLEOTIDE SEQUENCE</scope>
    <source>
        <strain evidence="13">Mahy22</strain>
    </source>
</reference>
<sequence>MFAKVIIDIKHQNVNHHYDYIINDELKDDIKIGMRVLVPFGAQTRMGFVTDIIEKSSTATKEILDILDHVPTISDELFYIINDIQKQSSELYSSVFDTVIPGEIKLDYDKDVYLLNEKECPEDLLSNFNQKGIWHLKKNQFDILPRLRRLQKNDVVEIKLAIKQKTNKKYKTTYTLNSNHTYQKIDKYPQLKDIKADIQYDKNQLISLGFSISQINTLTKHQVFILSSQQMIRNIKHVFDDKDKLVQLTDEQKLAAVLIKQSFNQSKTFLLKGVTGSGKTEVYLDVIEDLIKQDKRVLVMVPEITLIAPMAQRLKSRFSSVAIYHSALSAGERLDQYQMILNDEASIVLSTRSGVFLPIKDLGLIIMDEEHDRSYIQTEHVTYDAKHIASLRSTYHHIPLVLGSATPSVVSMYKALGHEYTLLNLTSRPLGIEQPDIKLIDMKDELKQKNTSIFSRDLLISMKDRLKKEEQTLILFNRKGYAPFVLCRQCGDVPKCPDCEISLTYYKDKNILKCHYCGYEKPFNQTCEICHQNAVKEVGVGIEYVESELKRTLPNARILRMDRNLTQTKGSHEKIWHQFLNHDADILLGTQMISKGLDFPKVTLVGVLMADLSLKVPSYLASEDTFMLLTQIAGRSGRHQKGEVIIQGYDLKHYAIDALTKGYDTFYKEALYERKLSQYEPYSHVSQFLIEGQSYLKTYQNAFLLKKRLSKLETVTVLGPSKALIKKIRQNFRFVVTIKYKNIDHDTIKEITNDLSNDDIHIKYYPNLDMI</sequence>
<evidence type="ECO:0000256" key="6">
    <source>
        <dbReference type="ARBA" id="ARBA00022806"/>
    </source>
</evidence>
<comment type="catalytic activity">
    <reaction evidence="12">
        <text>Couples ATP hydrolysis with the unwinding of duplex DNA by translocating in the 3'-5' direction.</text>
        <dbReference type="EC" id="5.6.2.4"/>
    </reaction>
</comment>
<evidence type="ECO:0000256" key="9">
    <source>
        <dbReference type="ARBA" id="ARBA00023125"/>
    </source>
</evidence>
<keyword evidence="6 12" id="KW-0347">Helicase</keyword>
<dbReference type="Gene3D" id="3.40.50.300">
    <property type="entry name" value="P-loop containing nucleotide triphosphate hydrolases"/>
    <property type="match status" value="2"/>
</dbReference>
<dbReference type="Pfam" id="PF18074">
    <property type="entry name" value="PriA_C"/>
    <property type="match status" value="1"/>
</dbReference>
<feature type="binding site" evidence="12">
    <location>
        <position position="487"/>
    </location>
    <ligand>
        <name>Zn(2+)</name>
        <dbReference type="ChEBI" id="CHEBI:29105"/>
        <label>1</label>
    </ligand>
</feature>
<dbReference type="HAMAP" id="MF_00983">
    <property type="entry name" value="PriA"/>
    <property type="match status" value="1"/>
</dbReference>
<evidence type="ECO:0000256" key="8">
    <source>
        <dbReference type="ARBA" id="ARBA00022840"/>
    </source>
</evidence>
<evidence type="ECO:0000256" key="7">
    <source>
        <dbReference type="ARBA" id="ARBA00022833"/>
    </source>
</evidence>
<dbReference type="InterPro" id="IPR041236">
    <property type="entry name" value="PriA_C"/>
</dbReference>
<keyword evidence="5 12" id="KW-0378">Hydrolase</keyword>
<keyword evidence="8 12" id="KW-0067">ATP-binding</keyword>
<dbReference type="GO" id="GO:0005524">
    <property type="term" value="F:ATP binding"/>
    <property type="evidence" value="ECO:0007669"/>
    <property type="project" value="UniProtKB-UniRule"/>
</dbReference>
<dbReference type="Proteomes" id="UP000620133">
    <property type="component" value="Chromosome"/>
</dbReference>
<dbReference type="NCBIfam" id="TIGR00595">
    <property type="entry name" value="priA"/>
    <property type="match status" value="1"/>
</dbReference>
<comment type="function">
    <text evidence="12">Initiates the restart of stalled replication forks, which reloads the replicative helicase on sites other than the origin of replication. Recognizes and binds to abandoned replication forks and remodels them to uncover a helicase loading site. Promotes assembly of the primosome at these replication forks.</text>
</comment>
<comment type="catalytic activity">
    <reaction evidence="11 12">
        <text>ATP + H2O = ADP + phosphate + H(+)</text>
        <dbReference type="Rhea" id="RHEA:13065"/>
        <dbReference type="ChEBI" id="CHEBI:15377"/>
        <dbReference type="ChEBI" id="CHEBI:15378"/>
        <dbReference type="ChEBI" id="CHEBI:30616"/>
        <dbReference type="ChEBI" id="CHEBI:43474"/>
        <dbReference type="ChEBI" id="CHEBI:456216"/>
        <dbReference type="EC" id="5.6.2.4"/>
    </reaction>
</comment>
<evidence type="ECO:0000256" key="11">
    <source>
        <dbReference type="ARBA" id="ARBA00048988"/>
    </source>
</evidence>
<proteinExistence type="inferred from homology"/>
<keyword evidence="1 12" id="KW-0639">Primosome</keyword>
<dbReference type="EC" id="5.6.2.4" evidence="12"/>
<dbReference type="SMART" id="SM00487">
    <property type="entry name" value="DEXDc"/>
    <property type="match status" value="1"/>
</dbReference>
<dbReference type="SUPFAM" id="SSF52540">
    <property type="entry name" value="P-loop containing nucleoside triphosphate hydrolases"/>
    <property type="match status" value="1"/>
</dbReference>
<evidence type="ECO:0000256" key="3">
    <source>
        <dbReference type="ARBA" id="ARBA00022723"/>
    </source>
</evidence>
<evidence type="ECO:0000256" key="2">
    <source>
        <dbReference type="ARBA" id="ARBA00022705"/>
    </source>
</evidence>
<comment type="subunit">
    <text evidence="12">Component of the replication restart primosome.</text>
</comment>
<keyword evidence="2 12" id="KW-0235">DNA replication</keyword>
<feature type="binding site" evidence="12">
    <location>
        <position position="530"/>
    </location>
    <ligand>
        <name>Zn(2+)</name>
        <dbReference type="ChEBI" id="CHEBI:29105"/>
        <label>1</label>
    </ligand>
</feature>
<keyword evidence="3 12" id="KW-0479">Metal-binding</keyword>
<evidence type="ECO:0000256" key="5">
    <source>
        <dbReference type="ARBA" id="ARBA00022801"/>
    </source>
</evidence>
<dbReference type="InterPro" id="IPR041222">
    <property type="entry name" value="PriA_3primeBD"/>
</dbReference>
<feature type="binding site" evidence="12">
    <location>
        <position position="517"/>
    </location>
    <ligand>
        <name>Zn(2+)</name>
        <dbReference type="ChEBI" id="CHEBI:29105"/>
        <label>2</label>
    </ligand>
</feature>
<dbReference type="GO" id="GO:0006269">
    <property type="term" value="P:DNA replication, synthesis of primer"/>
    <property type="evidence" value="ECO:0007669"/>
    <property type="project" value="UniProtKB-KW"/>
</dbReference>
<keyword evidence="7 12" id="KW-0862">Zinc</keyword>
<feature type="binding site" evidence="12">
    <location>
        <position position="514"/>
    </location>
    <ligand>
        <name>Zn(2+)</name>
        <dbReference type="ChEBI" id="CHEBI:29105"/>
        <label>2</label>
    </ligand>
</feature>
<dbReference type="FunFam" id="3.40.50.300:FF:000489">
    <property type="entry name" value="Primosome assembly protein PriA"/>
    <property type="match status" value="1"/>
</dbReference>
<name>A0A7U9XVB6_9MOLU</name>
<dbReference type="PROSITE" id="PS51192">
    <property type="entry name" value="HELICASE_ATP_BIND_1"/>
    <property type="match status" value="1"/>
</dbReference>
<accession>A0A7U9XVB6</accession>
<dbReference type="InterPro" id="IPR011545">
    <property type="entry name" value="DEAD/DEAH_box_helicase_dom"/>
</dbReference>
<dbReference type="GO" id="GO:0006302">
    <property type="term" value="P:double-strand break repair"/>
    <property type="evidence" value="ECO:0007669"/>
    <property type="project" value="InterPro"/>
</dbReference>
<dbReference type="InterPro" id="IPR040498">
    <property type="entry name" value="PriA_CRR"/>
</dbReference>
<dbReference type="SMART" id="SM00490">
    <property type="entry name" value="HELICc"/>
    <property type="match status" value="1"/>
</dbReference>
<gene>
    <name evidence="12 13" type="primary">priA</name>
    <name evidence="13" type="ORF">MPAN_012360</name>
</gene>
<dbReference type="Pfam" id="PF00270">
    <property type="entry name" value="DEAD"/>
    <property type="match status" value="1"/>
</dbReference>
<comment type="cofactor">
    <cofactor evidence="12">
        <name>Zn(2+)</name>
        <dbReference type="ChEBI" id="CHEBI:29105"/>
    </cofactor>
    <text evidence="12">Binds 2 zinc ions per subunit.</text>
</comment>
<dbReference type="EMBL" id="AP024412">
    <property type="protein sequence ID" value="BCR36343.1"/>
    <property type="molecule type" value="Genomic_DNA"/>
</dbReference>
<dbReference type="InterPro" id="IPR027417">
    <property type="entry name" value="P-loop_NTPase"/>
</dbReference>
<keyword evidence="14" id="KW-1185">Reference proteome</keyword>
<dbReference type="Pfam" id="PF00271">
    <property type="entry name" value="Helicase_C"/>
    <property type="match status" value="1"/>
</dbReference>
<dbReference type="RefSeq" id="WP_176238841.1">
    <property type="nucleotide sequence ID" value="NZ_AP024412.1"/>
</dbReference>
<evidence type="ECO:0000256" key="4">
    <source>
        <dbReference type="ARBA" id="ARBA00022741"/>
    </source>
</evidence>
<feature type="binding site" evidence="12">
    <location>
        <position position="527"/>
    </location>
    <ligand>
        <name>Zn(2+)</name>
        <dbReference type="ChEBI" id="CHEBI:29105"/>
        <label>1</label>
    </ligand>
</feature>
<dbReference type="Gene3D" id="3.40.1440.60">
    <property type="entry name" value="PriA, 3(prime) DNA-binding domain"/>
    <property type="match status" value="1"/>
</dbReference>
<feature type="binding site" evidence="12">
    <location>
        <position position="499"/>
    </location>
    <ligand>
        <name>Zn(2+)</name>
        <dbReference type="ChEBI" id="CHEBI:29105"/>
        <label>2</label>
    </ligand>
</feature>
<protein>
    <recommendedName>
        <fullName evidence="12">Replication restart protein PriA</fullName>
    </recommendedName>
    <alternativeName>
        <fullName evidence="12">ATP-dependent DNA helicase PriA</fullName>
        <ecNumber evidence="12">5.6.2.4</ecNumber>
    </alternativeName>
    <alternativeName>
        <fullName evidence="12">DNA 3'-5' helicase PriA</fullName>
    </alternativeName>
</protein>
<dbReference type="Pfam" id="PF17764">
    <property type="entry name" value="PriA_3primeBD"/>
    <property type="match status" value="1"/>
</dbReference>
<keyword evidence="10 12" id="KW-0413">Isomerase</keyword>
<evidence type="ECO:0000256" key="1">
    <source>
        <dbReference type="ARBA" id="ARBA00022515"/>
    </source>
</evidence>
<dbReference type="InterPro" id="IPR005259">
    <property type="entry name" value="PriA"/>
</dbReference>
<feature type="binding site" evidence="12">
    <location>
        <position position="490"/>
    </location>
    <ligand>
        <name>Zn(2+)</name>
        <dbReference type="ChEBI" id="CHEBI:29105"/>
        <label>1</label>
    </ligand>
</feature>
<evidence type="ECO:0000313" key="14">
    <source>
        <dbReference type="Proteomes" id="UP000620133"/>
    </source>
</evidence>
<dbReference type="PANTHER" id="PTHR30580">
    <property type="entry name" value="PRIMOSOMAL PROTEIN N"/>
    <property type="match status" value="1"/>
</dbReference>
<dbReference type="InterPro" id="IPR001650">
    <property type="entry name" value="Helicase_C-like"/>
</dbReference>
<dbReference type="GO" id="GO:0006270">
    <property type="term" value="P:DNA replication initiation"/>
    <property type="evidence" value="ECO:0007669"/>
    <property type="project" value="TreeGrafter"/>
</dbReference>
<keyword evidence="9 12" id="KW-0238">DNA-binding</keyword>
<evidence type="ECO:0000256" key="12">
    <source>
        <dbReference type="HAMAP-Rule" id="MF_00983"/>
    </source>
</evidence>
<dbReference type="InterPro" id="IPR042115">
    <property type="entry name" value="PriA_3primeBD_sf"/>
</dbReference>
<dbReference type="KEGG" id="manr:MPAN_012360"/>
<dbReference type="PANTHER" id="PTHR30580:SF1">
    <property type="entry name" value="COMF OPERON PROTEIN 1"/>
    <property type="match status" value="1"/>
</dbReference>
<dbReference type="AlphaFoldDB" id="A0A7U9XVB6"/>
<keyword evidence="4 12" id="KW-0547">Nucleotide-binding</keyword>
<dbReference type="GO" id="GO:0003677">
    <property type="term" value="F:DNA binding"/>
    <property type="evidence" value="ECO:0007669"/>
    <property type="project" value="UniProtKB-UniRule"/>
</dbReference>
<evidence type="ECO:0000313" key="13">
    <source>
        <dbReference type="EMBL" id="BCR36343.1"/>
    </source>
</evidence>
<feature type="binding site" evidence="12">
    <location>
        <position position="496"/>
    </location>
    <ligand>
        <name>Zn(2+)</name>
        <dbReference type="ChEBI" id="CHEBI:29105"/>
        <label>2</label>
    </ligand>
</feature>
<dbReference type="GO" id="GO:0006310">
    <property type="term" value="P:DNA recombination"/>
    <property type="evidence" value="ECO:0007669"/>
    <property type="project" value="InterPro"/>
</dbReference>
<dbReference type="GO" id="GO:1990077">
    <property type="term" value="C:primosome complex"/>
    <property type="evidence" value="ECO:0007669"/>
    <property type="project" value="UniProtKB-UniRule"/>
</dbReference>
<evidence type="ECO:0000256" key="10">
    <source>
        <dbReference type="ARBA" id="ARBA00023235"/>
    </source>
</evidence>
<dbReference type="GO" id="GO:0016787">
    <property type="term" value="F:hydrolase activity"/>
    <property type="evidence" value="ECO:0007669"/>
    <property type="project" value="UniProtKB-KW"/>
</dbReference>